<keyword evidence="5 9" id="KW-0297">G-protein coupled receptor</keyword>
<evidence type="ECO:0000256" key="6">
    <source>
        <dbReference type="ARBA" id="ARBA00023136"/>
    </source>
</evidence>
<dbReference type="RefSeq" id="XP_012688938.2">
    <property type="nucleotide sequence ID" value="XM_012833484.2"/>
</dbReference>
<keyword evidence="8 9" id="KW-0807">Transducer</keyword>
<evidence type="ECO:0000256" key="1">
    <source>
        <dbReference type="ARBA" id="ARBA00004651"/>
    </source>
</evidence>
<feature type="transmembrane region" description="Helical" evidence="10">
    <location>
        <begin position="51"/>
        <end position="71"/>
    </location>
</feature>
<accession>A0A6P3W3X5</accession>
<feature type="transmembrane region" description="Helical" evidence="10">
    <location>
        <begin position="118"/>
        <end position="140"/>
    </location>
</feature>
<gene>
    <name evidence="13" type="primary">LOC105905478</name>
</gene>
<dbReference type="CDD" id="cd14984">
    <property type="entry name" value="7tmA_Chemokine_R"/>
    <property type="match status" value="1"/>
</dbReference>
<dbReference type="PROSITE" id="PS00237">
    <property type="entry name" value="G_PROTEIN_RECEP_F1_1"/>
    <property type="match status" value="1"/>
</dbReference>
<dbReference type="Proteomes" id="UP000515152">
    <property type="component" value="Chromosome 11"/>
</dbReference>
<dbReference type="GO" id="GO:0060326">
    <property type="term" value="P:cell chemotaxis"/>
    <property type="evidence" value="ECO:0007669"/>
    <property type="project" value="TreeGrafter"/>
</dbReference>
<evidence type="ECO:0000313" key="13">
    <source>
        <dbReference type="RefSeq" id="XP_012688938.2"/>
    </source>
</evidence>
<evidence type="ECO:0000259" key="11">
    <source>
        <dbReference type="PROSITE" id="PS50262"/>
    </source>
</evidence>
<dbReference type="InterPro" id="IPR000276">
    <property type="entry name" value="GPCR_Rhodpsn"/>
</dbReference>
<dbReference type="SUPFAM" id="SSF81321">
    <property type="entry name" value="Family A G protein-coupled receptor-like"/>
    <property type="match status" value="1"/>
</dbReference>
<dbReference type="PANTHER" id="PTHR10489:SF686">
    <property type="entry name" value="C-C CHEMOKINE RECEPTOR TYPE 5"/>
    <property type="match status" value="1"/>
</dbReference>
<feature type="transmembrane region" description="Helical" evidence="10">
    <location>
        <begin position="83"/>
        <end position="106"/>
    </location>
</feature>
<feature type="transmembrane region" description="Helical" evidence="10">
    <location>
        <begin position="207"/>
        <end position="228"/>
    </location>
</feature>
<evidence type="ECO:0000256" key="5">
    <source>
        <dbReference type="ARBA" id="ARBA00023040"/>
    </source>
</evidence>
<comment type="similarity">
    <text evidence="9">Belongs to the G-protein coupled receptor 1 family.</text>
</comment>
<dbReference type="PRINTS" id="PR00657">
    <property type="entry name" value="CCCHEMOKINER"/>
</dbReference>
<dbReference type="PANTHER" id="PTHR10489">
    <property type="entry name" value="CELL ADHESION MOLECULE"/>
    <property type="match status" value="1"/>
</dbReference>
<dbReference type="GO" id="GO:0007204">
    <property type="term" value="P:positive regulation of cytosolic calcium ion concentration"/>
    <property type="evidence" value="ECO:0007669"/>
    <property type="project" value="TreeGrafter"/>
</dbReference>
<keyword evidence="7 9" id="KW-0675">Receptor</keyword>
<evidence type="ECO:0000256" key="7">
    <source>
        <dbReference type="ARBA" id="ARBA00023170"/>
    </source>
</evidence>
<dbReference type="PROSITE" id="PS50262">
    <property type="entry name" value="G_PROTEIN_RECEP_F1_2"/>
    <property type="match status" value="1"/>
</dbReference>
<feature type="domain" description="G-protein coupled receptors family 1 profile" evidence="11">
    <location>
        <begin position="62"/>
        <end position="310"/>
    </location>
</feature>
<evidence type="ECO:0000256" key="9">
    <source>
        <dbReference type="RuleBase" id="RU000688"/>
    </source>
</evidence>
<comment type="subcellular location">
    <subcellularLocation>
        <location evidence="1">Cell membrane</location>
        <topology evidence="1">Multi-pass membrane protein</topology>
    </subcellularLocation>
</comment>
<keyword evidence="2" id="KW-1003">Cell membrane</keyword>
<reference evidence="13" key="1">
    <citation type="submission" date="2025-08" db="UniProtKB">
        <authorList>
            <consortium name="RefSeq"/>
        </authorList>
    </citation>
    <scope>IDENTIFICATION</scope>
</reference>
<sequence>MSQDFNMTNDTAEVTTAPGYEDYYSQTGDVSAAPCKIEDLKDFSQVFLPTLYSLVFIVGFLGNGLVVCVLLRFRHKCNLTDICLLNLALADLLFVFSLPFLAHYAALSSWPWNGAMCRLMTCFYMLGFYASIGFMVVMTLDRYLLIVHSPSIAMWRTLKIGMVLIGVVWAFSLLASLPSIIFVEVKLDGEAYTCTMEFPEGSMWRSFQYMEMNVLGLVLPLSIMVCCYSRIIPTLVNMKTQRKHKAIKLIFIIVITFFLFWTPYHIVIFLHMLKGQGYFLDCHQMHHLTLAMKWTETIAFTHCCLNPIIYAFAGEKFCRLVVKLVAQWLPRCSVSRETHERRNSVYSRSSEVTSIKLL</sequence>
<proteinExistence type="inferred from homology"/>
<name>A0A6P3W3X5_CLUHA</name>
<keyword evidence="4 10" id="KW-1133">Transmembrane helix</keyword>
<dbReference type="FunFam" id="1.20.1070.10:FF:000026">
    <property type="entry name" value="C-C chemokine receptor type 5"/>
    <property type="match status" value="1"/>
</dbReference>
<dbReference type="AlphaFoldDB" id="A0A6P3W3X5"/>
<dbReference type="GO" id="GO:0019957">
    <property type="term" value="F:C-C chemokine binding"/>
    <property type="evidence" value="ECO:0007669"/>
    <property type="project" value="TreeGrafter"/>
</dbReference>
<dbReference type="PRINTS" id="PR00237">
    <property type="entry name" value="GPCRRHODOPSN"/>
</dbReference>
<evidence type="ECO:0000313" key="12">
    <source>
        <dbReference type="Proteomes" id="UP000515152"/>
    </source>
</evidence>
<feature type="transmembrane region" description="Helical" evidence="10">
    <location>
        <begin position="160"/>
        <end position="183"/>
    </location>
</feature>
<dbReference type="Pfam" id="PF00001">
    <property type="entry name" value="7tm_1"/>
    <property type="match status" value="1"/>
</dbReference>
<protein>
    <submittedName>
        <fullName evidence="13">C-C chemokine receptor type 5-like</fullName>
    </submittedName>
</protein>
<keyword evidence="12" id="KW-1185">Reference proteome</keyword>
<dbReference type="GeneID" id="105905478"/>
<feature type="transmembrane region" description="Helical" evidence="10">
    <location>
        <begin position="249"/>
        <end position="273"/>
    </location>
</feature>
<dbReference type="InterPro" id="IPR000355">
    <property type="entry name" value="Chemokine_rcpt"/>
</dbReference>
<dbReference type="GO" id="GO:0019722">
    <property type="term" value="P:calcium-mediated signaling"/>
    <property type="evidence" value="ECO:0007669"/>
    <property type="project" value="TreeGrafter"/>
</dbReference>
<organism evidence="12 13">
    <name type="scientific">Clupea harengus</name>
    <name type="common">Atlantic herring</name>
    <dbReference type="NCBI Taxonomy" id="7950"/>
    <lineage>
        <taxon>Eukaryota</taxon>
        <taxon>Metazoa</taxon>
        <taxon>Chordata</taxon>
        <taxon>Craniata</taxon>
        <taxon>Vertebrata</taxon>
        <taxon>Euteleostomi</taxon>
        <taxon>Actinopterygii</taxon>
        <taxon>Neopterygii</taxon>
        <taxon>Teleostei</taxon>
        <taxon>Clupei</taxon>
        <taxon>Clupeiformes</taxon>
        <taxon>Clupeoidei</taxon>
        <taxon>Clupeidae</taxon>
        <taxon>Clupea</taxon>
    </lineage>
</organism>
<evidence type="ECO:0000256" key="3">
    <source>
        <dbReference type="ARBA" id="ARBA00022692"/>
    </source>
</evidence>
<keyword evidence="3 9" id="KW-0812">Transmembrane</keyword>
<dbReference type="GO" id="GO:0016493">
    <property type="term" value="F:C-C chemokine receptor activity"/>
    <property type="evidence" value="ECO:0007669"/>
    <property type="project" value="TreeGrafter"/>
</dbReference>
<dbReference type="GO" id="GO:0006955">
    <property type="term" value="P:immune response"/>
    <property type="evidence" value="ECO:0007669"/>
    <property type="project" value="TreeGrafter"/>
</dbReference>
<dbReference type="InterPro" id="IPR050119">
    <property type="entry name" value="CCR1-9-like"/>
</dbReference>
<evidence type="ECO:0000256" key="4">
    <source>
        <dbReference type="ARBA" id="ARBA00022989"/>
    </source>
</evidence>
<evidence type="ECO:0000256" key="2">
    <source>
        <dbReference type="ARBA" id="ARBA00022475"/>
    </source>
</evidence>
<dbReference type="Gene3D" id="1.20.1070.10">
    <property type="entry name" value="Rhodopsin 7-helix transmembrane proteins"/>
    <property type="match status" value="1"/>
</dbReference>
<evidence type="ECO:0000256" key="10">
    <source>
        <dbReference type="SAM" id="Phobius"/>
    </source>
</evidence>
<evidence type="ECO:0000256" key="8">
    <source>
        <dbReference type="ARBA" id="ARBA00023224"/>
    </source>
</evidence>
<keyword evidence="6 10" id="KW-0472">Membrane</keyword>
<dbReference type="GO" id="GO:0009897">
    <property type="term" value="C:external side of plasma membrane"/>
    <property type="evidence" value="ECO:0007669"/>
    <property type="project" value="TreeGrafter"/>
</dbReference>
<dbReference type="InterPro" id="IPR017452">
    <property type="entry name" value="GPCR_Rhodpsn_7TM"/>
</dbReference>
<dbReference type="OrthoDB" id="5970631at2759"/>
<dbReference type="KEGG" id="char:105905478"/>